<protein>
    <recommendedName>
        <fullName evidence="3">DUF3348 domain-containing protein</fullName>
    </recommendedName>
</protein>
<accession>A0A1X7D4H5</accession>
<evidence type="ECO:0000313" key="1">
    <source>
        <dbReference type="EMBL" id="SMF08317.1"/>
    </source>
</evidence>
<sequence length="255" mass="27349">MENASRPSALRGPTLIRLLARLADADVPEPEQSISQRLSEWLDWTDAIALSTALSAPAAMPAGGAQAAPPAGGADTGECLRLRQQLTRVIVEDSAFAGLRQRSGGARAAHPAAIGEPDAAADFAFFRQRYLSMQQAMETGVSHLRGRLRRMLAAGEPRMARLAWVDAAMEQALGAREQMLLAGLPALLARYFERLRQGEQQALAQAAADACAETVPVAAGTWLDVFRKDMQSLLLAELDLRLQPVEGLLAALRTC</sequence>
<dbReference type="Proteomes" id="UP000192911">
    <property type="component" value="Unassembled WGS sequence"/>
</dbReference>
<reference evidence="2" key="1">
    <citation type="submission" date="2017-04" db="EMBL/GenBank/DDBJ databases">
        <authorList>
            <person name="Varghese N."/>
            <person name="Submissions S."/>
        </authorList>
    </citation>
    <scope>NUCLEOTIDE SEQUENCE [LARGE SCALE GENOMIC DNA]</scope>
    <source>
        <strain evidence="2">Ballard 720</strain>
    </source>
</reference>
<dbReference type="STRING" id="28094.SAMN06295900_102356"/>
<dbReference type="EMBL" id="FXAH01000002">
    <property type="protein sequence ID" value="SMF08317.1"/>
    <property type="molecule type" value="Genomic_DNA"/>
</dbReference>
<name>A0A1X7D4H5_TRICW</name>
<dbReference type="AlphaFoldDB" id="A0A1X7D4H5"/>
<dbReference type="OrthoDB" id="5949373at2"/>
<dbReference type="InterPro" id="IPR021783">
    <property type="entry name" value="DUF3348"/>
</dbReference>
<dbReference type="RefSeq" id="WP_085225102.1">
    <property type="nucleotide sequence ID" value="NZ_BSQD01000002.1"/>
</dbReference>
<organism evidence="1 2">
    <name type="scientific">Trinickia caryophylli</name>
    <name type="common">Paraburkholderia caryophylli</name>
    <dbReference type="NCBI Taxonomy" id="28094"/>
    <lineage>
        <taxon>Bacteria</taxon>
        <taxon>Pseudomonadati</taxon>
        <taxon>Pseudomonadota</taxon>
        <taxon>Betaproteobacteria</taxon>
        <taxon>Burkholderiales</taxon>
        <taxon>Burkholderiaceae</taxon>
        <taxon>Trinickia</taxon>
    </lineage>
</organism>
<dbReference type="GeneID" id="95552322"/>
<proteinExistence type="predicted"/>
<evidence type="ECO:0000313" key="2">
    <source>
        <dbReference type="Proteomes" id="UP000192911"/>
    </source>
</evidence>
<dbReference type="Pfam" id="PF11828">
    <property type="entry name" value="DUF3348"/>
    <property type="match status" value="1"/>
</dbReference>
<evidence type="ECO:0008006" key="3">
    <source>
        <dbReference type="Google" id="ProtNLM"/>
    </source>
</evidence>
<keyword evidence="2" id="KW-1185">Reference proteome</keyword>
<gene>
    <name evidence="1" type="ORF">SAMN06295900_102356</name>
</gene>